<gene>
    <name evidence="5" type="ORF">VNO77_18117</name>
</gene>
<dbReference type="InterPro" id="IPR013785">
    <property type="entry name" value="Aldolase_TIM"/>
</dbReference>
<dbReference type="PANTHER" id="PTHR31268:SF8">
    <property type="entry name" value="GALACTINOL--SUCROSE GALACTOSYLTRANSFERASE 4-RELATED"/>
    <property type="match status" value="1"/>
</dbReference>
<dbReference type="Proteomes" id="UP001367508">
    <property type="component" value="Unassembled WGS sequence"/>
</dbReference>
<name>A0AAN9LP04_CANGL</name>
<dbReference type="Pfam" id="PF05691">
    <property type="entry name" value="Raffinose_syn"/>
    <property type="match status" value="1"/>
</dbReference>
<evidence type="ECO:0000313" key="5">
    <source>
        <dbReference type="EMBL" id="KAK7337537.1"/>
    </source>
</evidence>
<comment type="catalytic activity">
    <reaction evidence="4">
        <text>alpha-D-galactosyl-(1-&gt;3)-1D-myo-inositol + sucrose = raffinose + myo-inositol</text>
        <dbReference type="Rhea" id="RHEA:20161"/>
        <dbReference type="ChEBI" id="CHEBI:16634"/>
        <dbReference type="ChEBI" id="CHEBI:17268"/>
        <dbReference type="ChEBI" id="CHEBI:17505"/>
        <dbReference type="ChEBI" id="CHEBI:17992"/>
        <dbReference type="EC" id="2.4.1.82"/>
    </reaction>
</comment>
<protein>
    <recommendedName>
        <fullName evidence="2">galactinol--sucrose galactosyltransferase</fullName>
        <ecNumber evidence="2">2.4.1.82</ecNumber>
    </recommendedName>
</protein>
<dbReference type="EC" id="2.4.1.82" evidence="2"/>
<dbReference type="GO" id="GO:0047274">
    <property type="term" value="F:galactinol-sucrose galactosyltransferase activity"/>
    <property type="evidence" value="ECO:0007669"/>
    <property type="project" value="UniProtKB-EC"/>
</dbReference>
<keyword evidence="6" id="KW-1185">Reference proteome</keyword>
<comment type="similarity">
    <text evidence="1">Belongs to the glycosyl hydrolases 36 family.</text>
</comment>
<organism evidence="5 6">
    <name type="scientific">Canavalia gladiata</name>
    <name type="common">Sword bean</name>
    <name type="synonym">Dolichos gladiatus</name>
    <dbReference type="NCBI Taxonomy" id="3824"/>
    <lineage>
        <taxon>Eukaryota</taxon>
        <taxon>Viridiplantae</taxon>
        <taxon>Streptophyta</taxon>
        <taxon>Embryophyta</taxon>
        <taxon>Tracheophyta</taxon>
        <taxon>Spermatophyta</taxon>
        <taxon>Magnoliopsida</taxon>
        <taxon>eudicotyledons</taxon>
        <taxon>Gunneridae</taxon>
        <taxon>Pentapetalae</taxon>
        <taxon>rosids</taxon>
        <taxon>fabids</taxon>
        <taxon>Fabales</taxon>
        <taxon>Fabaceae</taxon>
        <taxon>Papilionoideae</taxon>
        <taxon>50 kb inversion clade</taxon>
        <taxon>NPAAA clade</taxon>
        <taxon>indigoferoid/millettioid clade</taxon>
        <taxon>Phaseoleae</taxon>
        <taxon>Canavalia</taxon>
    </lineage>
</organism>
<dbReference type="EMBL" id="JAYMYQ010000004">
    <property type="protein sequence ID" value="KAK7337537.1"/>
    <property type="molecule type" value="Genomic_DNA"/>
</dbReference>
<evidence type="ECO:0000256" key="2">
    <source>
        <dbReference type="ARBA" id="ARBA00012708"/>
    </source>
</evidence>
<comment type="caution">
    <text evidence="5">The sequence shown here is derived from an EMBL/GenBank/DDBJ whole genome shotgun (WGS) entry which is preliminary data.</text>
</comment>
<dbReference type="PANTHER" id="PTHR31268">
    <property type="match status" value="1"/>
</dbReference>
<keyword evidence="3" id="KW-0119">Carbohydrate metabolism</keyword>
<evidence type="ECO:0000256" key="3">
    <source>
        <dbReference type="ARBA" id="ARBA00023277"/>
    </source>
</evidence>
<evidence type="ECO:0000256" key="1">
    <source>
        <dbReference type="ARBA" id="ARBA00007240"/>
    </source>
</evidence>
<dbReference type="Gene3D" id="3.20.20.70">
    <property type="entry name" value="Aldolase class I"/>
    <property type="match status" value="1"/>
</dbReference>
<dbReference type="InterPro" id="IPR008811">
    <property type="entry name" value="Glycosyl_hydrolases_36"/>
</dbReference>
<dbReference type="SUPFAM" id="SSF51445">
    <property type="entry name" value="(Trans)glycosidases"/>
    <property type="match status" value="1"/>
</dbReference>
<sequence>MAPPNDPLNSTRLVNSESLEKVFDLSEGKFTVRGVPLLSQVPENVSFASFSSICQSSEAPPSLLQRVIALSHKGGFFGFSQVEPSDRLMNSLGSFSGRDFLSIFRFKTWWSTQWVGNSGSDLQMETQWVLFDVPEINSYVIIIPIIEGTFRSALHPGSDGHVMICAESGSTHVKASSFDAIAYVHVCENPYNLMKEAYSALRVHLNSFRLLEEKTVPNLVDKFGWCTWDAFYLTVNPVGVWHGLKDFAQGGVAPRFVIIDDGWQSINFDGDDPNEDAKNLVLGGQQMTARLHRLDEGDKFKNYQPGLLLGPNAPSLNPKTIKELIVKGIEIERLEKQRDDAILSGTSNLTKIEAMIKQVKKEIDDLFGGEKKEKNVSKKECGSCCFKAKEYGLKAFTRDLKTEFKGLDDVYVWHALCGAWGGVRPGTTHLNSKIIPCKLSPGLDGTMPDLAVVNIVKGSIGLVHPGQANDLYDSLHSYLAQSGITGVKIDVIHCLEYVCEEYGGRVELAKAYYDGLTNSIVKNFNGSGIIASMQQCNDFFFLGTKQIPMGRVGDDFWFQDPNGDPMGVFWLQGVHMIHCSYNSLWMGQMIQPDWDMFQSDHVCAKFHAGSRAICGGPVYVSDNVGSHDFDLIKKLVFPDGTVPKCIHFPLPTRDCLFKNPLFDRKTILKIWNFNKYGGVIGAFNCQGAGWDPKVQKIRGFPECYKPISGTVHVTEVEWDQKKEASHMGKAEEYVVYLNQAEEVHLMTPKSEPIQFTIQPSTFELYSFVPVTKLCGSIKFAPIGLTSMFNSGGTIQELEYVESGGEVGAKLKVKGSGNFLAYSSESPKKLQLNGSDVAFEWLPDAKLTLNLAWIEEAEGVSDLAIFF</sequence>
<dbReference type="InterPro" id="IPR017853">
    <property type="entry name" value="GH"/>
</dbReference>
<reference evidence="5 6" key="1">
    <citation type="submission" date="2024-01" db="EMBL/GenBank/DDBJ databases">
        <title>The genomes of 5 underutilized Papilionoideae crops provide insights into root nodulation and disease resistanc.</title>
        <authorList>
            <person name="Jiang F."/>
        </authorList>
    </citation>
    <scope>NUCLEOTIDE SEQUENCE [LARGE SCALE GENOMIC DNA]</scope>
    <source>
        <strain evidence="5">LVBAO_FW01</strain>
        <tissue evidence="5">Leaves</tissue>
    </source>
</reference>
<dbReference type="AlphaFoldDB" id="A0AAN9LP04"/>
<evidence type="ECO:0000256" key="4">
    <source>
        <dbReference type="ARBA" id="ARBA00049426"/>
    </source>
</evidence>
<proteinExistence type="inferred from homology"/>
<accession>A0AAN9LP04</accession>
<evidence type="ECO:0000313" key="6">
    <source>
        <dbReference type="Proteomes" id="UP001367508"/>
    </source>
</evidence>